<evidence type="ECO:0000256" key="3">
    <source>
        <dbReference type="ARBA" id="ARBA00022525"/>
    </source>
</evidence>
<dbReference type="Proteomes" id="UP000195787">
    <property type="component" value="Unassembled WGS sequence"/>
</dbReference>
<organism evidence="12 13">
    <name type="scientific">Agrococcus casei LMG 22410</name>
    <dbReference type="NCBI Taxonomy" id="1255656"/>
    <lineage>
        <taxon>Bacteria</taxon>
        <taxon>Bacillati</taxon>
        <taxon>Actinomycetota</taxon>
        <taxon>Actinomycetes</taxon>
        <taxon>Micrococcales</taxon>
        <taxon>Microbacteriaceae</taxon>
        <taxon>Agrococcus</taxon>
    </lineage>
</organism>
<dbReference type="NCBIfam" id="TIGR01167">
    <property type="entry name" value="LPXTG_anchor"/>
    <property type="match status" value="1"/>
</dbReference>
<evidence type="ECO:0000256" key="7">
    <source>
        <dbReference type="ARBA" id="ARBA00023088"/>
    </source>
</evidence>
<dbReference type="InterPro" id="IPR050836">
    <property type="entry name" value="SDS22/Internalin_LRR"/>
</dbReference>
<dbReference type="InterPro" id="IPR001611">
    <property type="entry name" value="Leu-rich_rpt"/>
</dbReference>
<reference evidence="12 13" key="1">
    <citation type="submission" date="2017-02" db="EMBL/GenBank/DDBJ databases">
        <authorList>
            <person name="Peterson S.W."/>
        </authorList>
    </citation>
    <scope>NUCLEOTIDE SEQUENCE [LARGE SCALE GENOMIC DNA]</scope>
    <source>
        <strain evidence="12 13">LMG 22410</strain>
    </source>
</reference>
<sequence length="540" mass="55953">MMAAAALALGGTLTMAPGANAAPADVVVFDDVNLENAVNDELGNPHGTPITEADAASVVELHAPSEGIRDLTGLEAMVGLTGLWLYGNSIRDFSPLSNLPALKQLDLSATGIGDLAPLAGLSTLEILSLFDNRRVDDLTPLSGLTSLAHLSLYNCSIEDVAPLSGLTGLEYLSLSKNSVADVLPLGSLASLTRLDLADNSIADLSPIGALTGLTELKAFRQTVTPPPAAIGVPTPNPVIDALGNAVPVASVDQGFSYDAALNEWVFTETGTATMTWDSQITLANGTLVEFTGTISQRVRPAQVAPEDPVVQQATCMGPEVIDPMITLPDTTGIAYSIVGDVVPGNTVTIEAVPADDNHAIYVDPASDWVDRSGDHIYATLEITLDAIDCSDEPIVIDAPNGDLPVDDKCGPDNATWILPTGDDAPVGFTWMVEEDGRLIAVADDGYAFSDPTGELGTDTREYGYAPDTGEPCPTDPEDPVVTDDPIEADDPIVAPDPVATDAPTLPKTGSEASLTVAGAALSLLALGGFLLIPTRKADNV</sequence>
<name>A0A1R4GNY2_9MICO</name>
<keyword evidence="5 10" id="KW-0732">Signal</keyword>
<evidence type="ECO:0000256" key="1">
    <source>
        <dbReference type="ARBA" id="ARBA00009432"/>
    </source>
</evidence>
<evidence type="ECO:0000256" key="8">
    <source>
        <dbReference type="SAM" id="MobiDB-lite"/>
    </source>
</evidence>
<feature type="compositionally biased region" description="Acidic residues" evidence="8">
    <location>
        <begin position="475"/>
        <end position="490"/>
    </location>
</feature>
<evidence type="ECO:0000256" key="2">
    <source>
        <dbReference type="ARBA" id="ARBA00022512"/>
    </source>
</evidence>
<keyword evidence="9" id="KW-0812">Transmembrane</keyword>
<feature type="transmembrane region" description="Helical" evidence="9">
    <location>
        <begin position="512"/>
        <end position="532"/>
    </location>
</feature>
<accession>A0A1R4GNY2</accession>
<dbReference type="Pfam" id="PF12799">
    <property type="entry name" value="LRR_4"/>
    <property type="match status" value="1"/>
</dbReference>
<dbReference type="PANTHER" id="PTHR46652:SF3">
    <property type="entry name" value="LEUCINE-RICH REPEAT-CONTAINING PROTEIN 9"/>
    <property type="match status" value="1"/>
</dbReference>
<evidence type="ECO:0000256" key="6">
    <source>
        <dbReference type="ARBA" id="ARBA00022737"/>
    </source>
</evidence>
<evidence type="ECO:0000313" key="12">
    <source>
        <dbReference type="EMBL" id="SJM69889.1"/>
    </source>
</evidence>
<keyword evidence="6" id="KW-0677">Repeat</keyword>
<evidence type="ECO:0000259" key="11">
    <source>
        <dbReference type="PROSITE" id="PS50847"/>
    </source>
</evidence>
<evidence type="ECO:0000256" key="9">
    <source>
        <dbReference type="SAM" id="Phobius"/>
    </source>
</evidence>
<keyword evidence="4" id="KW-0433">Leucine-rich repeat</keyword>
<feature type="chain" id="PRO_5012345290" evidence="10">
    <location>
        <begin position="22"/>
        <end position="540"/>
    </location>
</feature>
<dbReference type="PROSITE" id="PS51450">
    <property type="entry name" value="LRR"/>
    <property type="match status" value="2"/>
</dbReference>
<dbReference type="AlphaFoldDB" id="A0A1R4GNY2"/>
<dbReference type="EMBL" id="FUHU01000048">
    <property type="protein sequence ID" value="SJM69889.1"/>
    <property type="molecule type" value="Genomic_DNA"/>
</dbReference>
<gene>
    <name evidence="12" type="ORF">CZ674_13560</name>
</gene>
<evidence type="ECO:0000256" key="5">
    <source>
        <dbReference type="ARBA" id="ARBA00022729"/>
    </source>
</evidence>
<dbReference type="PROSITE" id="PS50847">
    <property type="entry name" value="GRAM_POS_ANCHORING"/>
    <property type="match status" value="1"/>
</dbReference>
<evidence type="ECO:0000256" key="4">
    <source>
        <dbReference type="ARBA" id="ARBA00022614"/>
    </source>
</evidence>
<dbReference type="Pfam" id="PF00746">
    <property type="entry name" value="Gram_pos_anchor"/>
    <property type="match status" value="1"/>
</dbReference>
<dbReference type="PANTHER" id="PTHR46652">
    <property type="entry name" value="LEUCINE-RICH REPEAT AND IQ DOMAIN-CONTAINING PROTEIN 1-RELATED"/>
    <property type="match status" value="1"/>
</dbReference>
<keyword evidence="13" id="KW-1185">Reference proteome</keyword>
<feature type="signal peptide" evidence="10">
    <location>
        <begin position="1"/>
        <end position="21"/>
    </location>
</feature>
<protein>
    <submittedName>
        <fullName evidence="12">Rab family protein</fullName>
    </submittedName>
</protein>
<keyword evidence="9" id="KW-0472">Membrane</keyword>
<evidence type="ECO:0000256" key="10">
    <source>
        <dbReference type="SAM" id="SignalP"/>
    </source>
</evidence>
<dbReference type="InterPro" id="IPR019931">
    <property type="entry name" value="LPXTG_anchor"/>
</dbReference>
<keyword evidence="2" id="KW-0134">Cell wall</keyword>
<proteinExistence type="inferred from homology"/>
<dbReference type="InterPro" id="IPR032675">
    <property type="entry name" value="LRR_dom_sf"/>
</dbReference>
<dbReference type="Gene3D" id="3.80.10.10">
    <property type="entry name" value="Ribonuclease Inhibitor"/>
    <property type="match status" value="1"/>
</dbReference>
<evidence type="ECO:0000313" key="13">
    <source>
        <dbReference type="Proteomes" id="UP000195787"/>
    </source>
</evidence>
<keyword evidence="9" id="KW-1133">Transmembrane helix</keyword>
<keyword evidence="7" id="KW-0572">Peptidoglycan-anchor</keyword>
<dbReference type="Gene3D" id="2.60.40.1220">
    <property type="match status" value="1"/>
</dbReference>
<dbReference type="InterPro" id="IPR025875">
    <property type="entry name" value="Leu-rich_rpt_4"/>
</dbReference>
<keyword evidence="3" id="KW-0964">Secreted</keyword>
<feature type="region of interest" description="Disordered" evidence="8">
    <location>
        <begin position="450"/>
        <end position="506"/>
    </location>
</feature>
<dbReference type="InterPro" id="IPR014755">
    <property type="entry name" value="Cu-Rt/internalin_Ig-like"/>
</dbReference>
<dbReference type="SUPFAM" id="SSF52058">
    <property type="entry name" value="L domain-like"/>
    <property type="match status" value="1"/>
</dbReference>
<feature type="domain" description="Gram-positive cocci surface proteins LPxTG" evidence="11">
    <location>
        <begin position="505"/>
        <end position="540"/>
    </location>
</feature>
<comment type="similarity">
    <text evidence="1">Belongs to the internalin family.</text>
</comment>